<evidence type="ECO:0000313" key="4">
    <source>
        <dbReference type="Proteomes" id="UP000001441"/>
    </source>
</evidence>
<organism evidence="3 4">
    <name type="scientific">Allochromatium vinosum (strain ATCC 17899 / DSM 180 / NBRC 103801 / NCIMB 10441 / D)</name>
    <name type="common">Chromatium vinosum</name>
    <dbReference type="NCBI Taxonomy" id="572477"/>
    <lineage>
        <taxon>Bacteria</taxon>
        <taxon>Pseudomonadati</taxon>
        <taxon>Pseudomonadota</taxon>
        <taxon>Gammaproteobacteria</taxon>
        <taxon>Chromatiales</taxon>
        <taxon>Chromatiaceae</taxon>
        <taxon>Allochromatium</taxon>
    </lineage>
</organism>
<feature type="region of interest" description="Disordered" evidence="1">
    <location>
        <begin position="1496"/>
        <end position="1536"/>
    </location>
</feature>
<feature type="region of interest" description="Disordered" evidence="1">
    <location>
        <begin position="1458"/>
        <end position="1477"/>
    </location>
</feature>
<evidence type="ECO:0000313" key="3">
    <source>
        <dbReference type="EMBL" id="ADC63564.1"/>
    </source>
</evidence>
<dbReference type="STRING" id="572477.Alvin_2655"/>
<feature type="signal peptide" evidence="2">
    <location>
        <begin position="1"/>
        <end position="30"/>
    </location>
</feature>
<protein>
    <recommendedName>
        <fullName evidence="5">PKD domain-containing protein</fullName>
    </recommendedName>
</protein>
<feature type="chain" id="PRO_5005670619" description="PKD domain-containing protein" evidence="2">
    <location>
        <begin position="31"/>
        <end position="1576"/>
    </location>
</feature>
<name>D3RPV3_ALLVD</name>
<proteinExistence type="predicted"/>
<keyword evidence="4" id="KW-1185">Reference proteome</keyword>
<dbReference type="RefSeq" id="WP_012971832.1">
    <property type="nucleotide sequence ID" value="NC_013851.1"/>
</dbReference>
<sequence length="1576" mass="173409">MCASRHPSLFWHLVLSAFALLVTLAVPAPAWSDDPEAEFHALDYRMREWERIRQSTQRIVIPQHFERDLARWEQLSGQLGLKKAKQAGDIAEAEAAKNALFEVIKSEKTVELALKSVDLAIESAQREHDFYAEWERSASIDTGVAITGNDAASEREKRRLKFQQLKDEAVARQRELRQHMARLEQQKSHLTHFKSSAKALLTAKDISSDVEQGNFFEAAEKAIDQGSALAETYYSKETFDAVSERLEVGKGFLGTAQKLKDGNYLDGSISALDTVDKLLTDHSSKLKKETETLRLFMESDFTDQALKKQALQVISIANDRKNQMEAAMAFKNKVKFSSKALREFREVVNAVRLIDAEIQHYQSLAAVPGRSETTTKLIYGMEVLGGAFDRLADKLPPGLKETVGEFLHFYADALRLGNSIDQLVRDYFKNKGYCDNDQGDHAWSVATKHILKTWPRGELCLNFAPEFAQSGLAVYENTGEGAVDPIYFFIPNWGDIPVDLTRSQYARLVKIASDYTAYAHYVESSYRLTASDLGQIIAAIKSGSKHFTLNDGYLSDTTIDIDDLARDVDALMHLRSALGEELNAGNHRAMIDAWLKYSQDIEFYDRLYRSTCEFDLIPDNSVRHRLFVIWLKDNAQYRRFIERQRYANPASKCRESVADDPDVPEQKPGEKDEDDSIITPPEPAASCSYTYSDWGDCNRTTKTQTRTVTAREPAGCAERRTPTLEQSCTPPPTEEELRHRYFNCLCRCSSGWAGHIGVWYDPEGKSVPECESSGPCFGGAGAFGCTRRHFFAGPSDCAKGCWEGSWGKGTYDPAKADALRKGENRQYKKPLSVQIEASKNPADFGDIVDLTAKTSEGSGGYSWSWSGCAEDAAKDRAKVPFTQSCRPCTANVTVTDQDGDTASDSLPVQCTALSVKLTKERPAENTIPVGDKAALLAEVFSGDQPAGGRFAYYWEPNPDVQYGGDPKNPSYETSGGAQSRNTALFRQTGATPVWVTVLKQVGETKVTVGESEQILIDVISPQLSLKADKTSPLIGETVVLTVEETPKMSDDLVSFWWEYSGEASNPGVHPNTPNSRAWSYKPRNDKPVTITVHAKSKDSGEELDSASLTLTARRIQVSVSGPKIAGPAPMIWKPGVGLVAAERQVAEQQRVEFAATLNPSVDNPRYQWRIEPSGCSIHSPSSRDTGVTCAGTGRYSLSVTVKNADGAELGIGAGQLSVSVSQASVDSGRKTAKAIEETLAQAREQAGRGRLDEALSLAKQALALDPAYAPTKQYVASVEKAKSSLDRDIAAIEQLIGQGKLDAARSRLDTRAKAFPEYPPLIETRKRLEHALASSRKEGGNTAAKGGDKTFDNGNIYGVQNGPTSPTTFELKQPRILTLIQNYHWNSGRGATPGTLALRDAQGRQYGPWPAEGSPGQGGVPNAYWTARPMIRLPAGVYTVIDSDPASWAQNVQSDGRGFTRIETQPPDATTNAMPSGFIGEWDTNWGPMRLEPDPDSPNAIRGTYTHDSGRISGRLSEDGRRLTGTWSEAPSYAPPRDAGRLTLQLADDQGSFTGIWGYGDQDMTGEWSGTRRHEP</sequence>
<accession>D3RPV3</accession>
<dbReference type="EMBL" id="CP001896">
    <property type="protein sequence ID" value="ADC63564.1"/>
    <property type="molecule type" value="Genomic_DNA"/>
</dbReference>
<dbReference type="KEGG" id="alv:Alvin_2655"/>
<reference evidence="3 4" key="1">
    <citation type="journal article" date="2011" name="Stand. Genomic Sci.">
        <title>Complete genome sequence of Allochromatium vinosum DSM 180(T).</title>
        <authorList>
            <person name="Weissgerber T."/>
            <person name="Zigann R."/>
            <person name="Bruce D."/>
            <person name="Chang Y.J."/>
            <person name="Detter J.C."/>
            <person name="Han C."/>
            <person name="Hauser L."/>
            <person name="Jeffries C.D."/>
            <person name="Land M."/>
            <person name="Munk A.C."/>
            <person name="Tapia R."/>
            <person name="Dahl C."/>
        </authorList>
    </citation>
    <scope>NUCLEOTIDE SEQUENCE [LARGE SCALE GENOMIC DNA]</scope>
    <source>
        <strain evidence="4">ATCC 17899 / DSM 180 / NBRC 103801 / NCIMB 10441 / D</strain>
    </source>
</reference>
<keyword evidence="2" id="KW-0732">Signal</keyword>
<dbReference type="eggNOG" id="COG4932">
    <property type="taxonomic scope" value="Bacteria"/>
</dbReference>
<evidence type="ECO:0000256" key="1">
    <source>
        <dbReference type="SAM" id="MobiDB-lite"/>
    </source>
</evidence>
<feature type="region of interest" description="Disordered" evidence="1">
    <location>
        <begin position="1557"/>
        <end position="1576"/>
    </location>
</feature>
<dbReference type="OrthoDB" id="7069387at2"/>
<feature type="region of interest" description="Disordered" evidence="1">
    <location>
        <begin position="703"/>
        <end position="732"/>
    </location>
</feature>
<evidence type="ECO:0008006" key="5">
    <source>
        <dbReference type="Google" id="ProtNLM"/>
    </source>
</evidence>
<feature type="region of interest" description="Disordered" evidence="1">
    <location>
        <begin position="651"/>
        <end position="686"/>
    </location>
</feature>
<evidence type="ECO:0000256" key="2">
    <source>
        <dbReference type="SAM" id="SignalP"/>
    </source>
</evidence>
<dbReference type="Proteomes" id="UP000001441">
    <property type="component" value="Chromosome"/>
</dbReference>
<gene>
    <name evidence="3" type="ordered locus">Alvin_2655</name>
</gene>
<dbReference type="HOGENOM" id="CLU_245283_0_0_6"/>